<accession>A0AAV5CZP2</accession>
<proteinExistence type="predicted"/>
<name>A0AAV5CZP2_ELECO</name>
<sequence>MPASGGHKLGSGVAYADATPLFHISFHPAAVQRRAGPCAARRGSQANLPVPPSVYFPDAGKAGPRFASAVWATKAGTNSNRDTAVLGLCDVSRDTGLGRRLNNDVVTEILLRLPVKSAARSMCVSKHWRATISDDYVRRRLPLHMSLVYFPDAGKAGPRFASAVPGKGLLEDRDLGGLFPFLDGAVACDASNGLLLLRSASASARFFVADPVARRWAALPLPPTDAMLSTLAFDPSGPSPSYRVINFTGWRGRVGELEVFSSETGKWAPREADFGVMAGSLSGSMHLHAGAVYVLAFEPDCIVRMDVTAAGAGGEEKVACETIELPEPTDGDGPVTHSGGLLHYVTSDSDRFNVWALDESAAAERRWRLKHVVKVDDVVEEERGSRAGEIRFLAMHPDKDVAYLWYPWKVVEYDMARKEITGTWEFGEKDQKNRVFKTWLVPSSFYLSDCLADDGRIIQC</sequence>
<dbReference type="InterPro" id="IPR056592">
    <property type="entry name" value="Beta-prop_At3g26010-like"/>
</dbReference>
<evidence type="ECO:0000259" key="1">
    <source>
        <dbReference type="SMART" id="SM00256"/>
    </source>
</evidence>
<dbReference type="Pfam" id="PF00646">
    <property type="entry name" value="F-box"/>
    <property type="match status" value="1"/>
</dbReference>
<protein>
    <recommendedName>
        <fullName evidence="1">F-box domain-containing protein</fullName>
    </recommendedName>
</protein>
<gene>
    <name evidence="2" type="primary">ga21661</name>
    <name evidence="2" type="ORF">PR202_ga21661</name>
</gene>
<dbReference type="PANTHER" id="PTHR35546">
    <property type="entry name" value="F-BOX PROTEIN INTERACTION DOMAIN PROTEIN-RELATED"/>
    <property type="match status" value="1"/>
</dbReference>
<comment type="caution">
    <text evidence="2">The sequence shown here is derived from an EMBL/GenBank/DDBJ whole genome shotgun (WGS) entry which is preliminary data.</text>
</comment>
<reference evidence="2" key="1">
    <citation type="journal article" date="2018" name="DNA Res.">
        <title>Multiple hybrid de novo genome assembly of finger millet, an orphan allotetraploid crop.</title>
        <authorList>
            <person name="Hatakeyama M."/>
            <person name="Aluri S."/>
            <person name="Balachadran M.T."/>
            <person name="Sivarajan S.R."/>
            <person name="Patrignani A."/>
            <person name="Gruter S."/>
            <person name="Poveda L."/>
            <person name="Shimizu-Inatsugi R."/>
            <person name="Baeten J."/>
            <person name="Francoijs K.J."/>
            <person name="Nataraja K.N."/>
            <person name="Reddy Y.A.N."/>
            <person name="Phadnis S."/>
            <person name="Ravikumar R.L."/>
            <person name="Schlapbach R."/>
            <person name="Sreeman S.M."/>
            <person name="Shimizu K.K."/>
        </authorList>
    </citation>
    <scope>NUCLEOTIDE SEQUENCE</scope>
</reference>
<dbReference type="SUPFAM" id="SSF75011">
    <property type="entry name" value="3-carboxy-cis,cis-mucoante lactonizing enzyme"/>
    <property type="match status" value="1"/>
</dbReference>
<dbReference type="SUPFAM" id="SSF81383">
    <property type="entry name" value="F-box domain"/>
    <property type="match status" value="1"/>
</dbReference>
<feature type="domain" description="F-box" evidence="1">
    <location>
        <begin position="101"/>
        <end position="141"/>
    </location>
</feature>
<dbReference type="Pfam" id="PF24750">
    <property type="entry name" value="b-prop_At3g26010-like"/>
    <property type="match status" value="1"/>
</dbReference>
<evidence type="ECO:0000313" key="2">
    <source>
        <dbReference type="EMBL" id="GJN04139.1"/>
    </source>
</evidence>
<dbReference type="PANTHER" id="PTHR35546:SF130">
    <property type="entry name" value="EXPRESSED PROTEIN"/>
    <property type="match status" value="1"/>
</dbReference>
<reference evidence="2" key="2">
    <citation type="submission" date="2021-12" db="EMBL/GenBank/DDBJ databases">
        <title>Resequencing data analysis of finger millet.</title>
        <authorList>
            <person name="Hatakeyama M."/>
            <person name="Aluri S."/>
            <person name="Balachadran M.T."/>
            <person name="Sivarajan S.R."/>
            <person name="Poveda L."/>
            <person name="Shimizu-Inatsugi R."/>
            <person name="Schlapbach R."/>
            <person name="Sreeman S.M."/>
            <person name="Shimizu K.K."/>
        </authorList>
    </citation>
    <scope>NUCLEOTIDE SEQUENCE</scope>
</reference>
<dbReference type="Proteomes" id="UP001054889">
    <property type="component" value="Unassembled WGS sequence"/>
</dbReference>
<evidence type="ECO:0000313" key="3">
    <source>
        <dbReference type="Proteomes" id="UP001054889"/>
    </source>
</evidence>
<dbReference type="SMART" id="SM00256">
    <property type="entry name" value="FBOX"/>
    <property type="match status" value="1"/>
</dbReference>
<organism evidence="2 3">
    <name type="scientific">Eleusine coracana subsp. coracana</name>
    <dbReference type="NCBI Taxonomy" id="191504"/>
    <lineage>
        <taxon>Eukaryota</taxon>
        <taxon>Viridiplantae</taxon>
        <taxon>Streptophyta</taxon>
        <taxon>Embryophyta</taxon>
        <taxon>Tracheophyta</taxon>
        <taxon>Spermatophyta</taxon>
        <taxon>Magnoliopsida</taxon>
        <taxon>Liliopsida</taxon>
        <taxon>Poales</taxon>
        <taxon>Poaceae</taxon>
        <taxon>PACMAD clade</taxon>
        <taxon>Chloridoideae</taxon>
        <taxon>Cynodonteae</taxon>
        <taxon>Eleusininae</taxon>
        <taxon>Eleusine</taxon>
    </lineage>
</organism>
<dbReference type="AlphaFoldDB" id="A0AAV5CZP2"/>
<dbReference type="InterPro" id="IPR036047">
    <property type="entry name" value="F-box-like_dom_sf"/>
</dbReference>
<dbReference type="Gene3D" id="1.20.1280.50">
    <property type="match status" value="1"/>
</dbReference>
<dbReference type="InterPro" id="IPR001810">
    <property type="entry name" value="F-box_dom"/>
</dbReference>
<keyword evidence="3" id="KW-1185">Reference proteome</keyword>
<dbReference type="InterPro" id="IPR055290">
    <property type="entry name" value="At3g26010-like"/>
</dbReference>
<dbReference type="EMBL" id="BQKI01000010">
    <property type="protein sequence ID" value="GJN04139.1"/>
    <property type="molecule type" value="Genomic_DNA"/>
</dbReference>